<comment type="similarity">
    <text evidence="1 5 6">Belongs to the universal ribosomal protein uL24 family.</text>
</comment>
<evidence type="ECO:0000313" key="9">
    <source>
        <dbReference type="Proteomes" id="UP000009399"/>
    </source>
</evidence>
<dbReference type="NCBIfam" id="TIGR01079">
    <property type="entry name" value="rplX_bact"/>
    <property type="match status" value="1"/>
</dbReference>
<dbReference type="InterPro" id="IPR003256">
    <property type="entry name" value="Ribosomal_uL24"/>
</dbReference>
<keyword evidence="2 5" id="KW-0689">Ribosomal protein</keyword>
<reference evidence="8 9" key="1">
    <citation type="journal article" date="2013" name="Genome Announc.">
        <title>Complete Genome Sequence of Mycoplasma hyorhinis Strain SK76.</title>
        <authorList>
            <person name="Goodison S."/>
            <person name="Urquidi V."/>
            <person name="Kumar D."/>
            <person name="Reyes L."/>
            <person name="Rosser C.J."/>
        </authorList>
    </citation>
    <scope>NUCLEOTIDE SEQUENCE [LARGE SCALE GENOMIC DNA]</scope>
    <source>
        <strain evidence="8 9">SK76</strain>
    </source>
</reference>
<dbReference type="EMBL" id="CP003914">
    <property type="protein sequence ID" value="AFX74361.1"/>
    <property type="molecule type" value="Genomic_DNA"/>
</dbReference>
<comment type="function">
    <text evidence="5">One of two assembly initiator proteins, it binds directly to the 5'-end of the 23S rRNA, where it nucleates assembly of the 50S subunit.</text>
</comment>
<evidence type="ECO:0000256" key="2">
    <source>
        <dbReference type="ARBA" id="ARBA00022980"/>
    </source>
</evidence>
<dbReference type="CDD" id="cd06089">
    <property type="entry name" value="KOW_RPL26"/>
    <property type="match status" value="1"/>
</dbReference>
<evidence type="ECO:0000256" key="6">
    <source>
        <dbReference type="RuleBase" id="RU003477"/>
    </source>
</evidence>
<feature type="domain" description="KOW" evidence="7">
    <location>
        <begin position="2"/>
        <end position="29"/>
    </location>
</feature>
<accession>A0AAI8FDW9</accession>
<sequence length="106" mass="11770">MKIRKNDEVLVISGDDKGKTGKVLSVNAKKQTVVVKDINKVTKHKKPNQQNTEGSISIYEGPIHVSKVAIVTKKASKDKPAEKSKIGYIFKDNKKLRIAKTTKKVI</sequence>
<dbReference type="GO" id="GO:0019843">
    <property type="term" value="F:rRNA binding"/>
    <property type="evidence" value="ECO:0007669"/>
    <property type="project" value="UniProtKB-UniRule"/>
</dbReference>
<dbReference type="Pfam" id="PF17136">
    <property type="entry name" value="ribosomal_L24"/>
    <property type="match status" value="1"/>
</dbReference>
<dbReference type="GO" id="GO:0005840">
    <property type="term" value="C:ribosome"/>
    <property type="evidence" value="ECO:0007669"/>
    <property type="project" value="UniProtKB-KW"/>
</dbReference>
<dbReference type="HAMAP" id="MF_01326_B">
    <property type="entry name" value="Ribosomal_uL24_B"/>
    <property type="match status" value="1"/>
</dbReference>
<evidence type="ECO:0000256" key="3">
    <source>
        <dbReference type="ARBA" id="ARBA00023274"/>
    </source>
</evidence>
<dbReference type="RefSeq" id="WP_014335579.1">
    <property type="nucleotide sequence ID" value="NC_019552.1"/>
</dbReference>
<evidence type="ECO:0000313" key="8">
    <source>
        <dbReference type="EMBL" id="AFX74361.1"/>
    </source>
</evidence>
<dbReference type="PANTHER" id="PTHR12903">
    <property type="entry name" value="MITOCHONDRIAL RIBOSOMAL PROTEIN L24"/>
    <property type="match status" value="1"/>
</dbReference>
<dbReference type="InterPro" id="IPR005825">
    <property type="entry name" value="Ribosomal_uL24_CS"/>
</dbReference>
<gene>
    <name evidence="5" type="primary">rplX</name>
    <name evidence="8" type="ORF">MOS_437</name>
</gene>
<comment type="function">
    <text evidence="5">One of the proteins that surrounds the polypeptide exit tunnel on the outside of the subunit.</text>
</comment>
<dbReference type="InterPro" id="IPR041988">
    <property type="entry name" value="Ribosomal_uL24_KOW"/>
</dbReference>
<evidence type="ECO:0000256" key="4">
    <source>
        <dbReference type="ARBA" id="ARBA00035206"/>
    </source>
</evidence>
<dbReference type="SMART" id="SM00739">
    <property type="entry name" value="KOW"/>
    <property type="match status" value="1"/>
</dbReference>
<comment type="subunit">
    <text evidence="5">Part of the 50S ribosomal subunit.</text>
</comment>
<dbReference type="InterPro" id="IPR005824">
    <property type="entry name" value="KOW"/>
</dbReference>
<dbReference type="KEGG" id="mhs:MOS_437"/>
<dbReference type="GO" id="GO:0003735">
    <property type="term" value="F:structural constituent of ribosome"/>
    <property type="evidence" value="ECO:0007669"/>
    <property type="project" value="InterPro"/>
</dbReference>
<protein>
    <recommendedName>
        <fullName evidence="4 5">Large ribosomal subunit protein uL24</fullName>
    </recommendedName>
</protein>
<organism evidence="8 9">
    <name type="scientific">Mesomycoplasma hyorhinis SK76</name>
    <dbReference type="NCBI Taxonomy" id="1118964"/>
    <lineage>
        <taxon>Bacteria</taxon>
        <taxon>Bacillati</taxon>
        <taxon>Mycoplasmatota</taxon>
        <taxon>Mycoplasmoidales</taxon>
        <taxon>Metamycoplasmataceae</taxon>
        <taxon>Mesomycoplasma</taxon>
    </lineage>
</organism>
<keyword evidence="5" id="KW-0699">rRNA-binding</keyword>
<dbReference type="PROSITE" id="PS01108">
    <property type="entry name" value="RIBOSOMAL_L24"/>
    <property type="match status" value="1"/>
</dbReference>
<dbReference type="Gene3D" id="2.30.30.30">
    <property type="match status" value="1"/>
</dbReference>
<keyword evidence="5" id="KW-0694">RNA-binding</keyword>
<dbReference type="InterPro" id="IPR014722">
    <property type="entry name" value="Rib_uL2_dom2"/>
</dbReference>
<dbReference type="AlphaFoldDB" id="A0AAI8FDW9"/>
<dbReference type="Proteomes" id="UP000009399">
    <property type="component" value="Chromosome"/>
</dbReference>
<dbReference type="GO" id="GO:0006412">
    <property type="term" value="P:translation"/>
    <property type="evidence" value="ECO:0007669"/>
    <property type="project" value="UniProtKB-UniRule"/>
</dbReference>
<evidence type="ECO:0000259" key="7">
    <source>
        <dbReference type="SMART" id="SM00739"/>
    </source>
</evidence>
<proteinExistence type="inferred from homology"/>
<dbReference type="InterPro" id="IPR057264">
    <property type="entry name" value="Ribosomal_uL24_C"/>
</dbReference>
<dbReference type="SUPFAM" id="SSF50104">
    <property type="entry name" value="Translation proteins SH3-like domain"/>
    <property type="match status" value="1"/>
</dbReference>
<dbReference type="InterPro" id="IPR008991">
    <property type="entry name" value="Translation_prot_SH3-like_sf"/>
</dbReference>
<dbReference type="Pfam" id="PF00467">
    <property type="entry name" value="KOW"/>
    <property type="match status" value="1"/>
</dbReference>
<dbReference type="GeneID" id="93248545"/>
<name>A0AAI8FDW9_MESHY</name>
<keyword evidence="3 5" id="KW-0687">Ribonucleoprotein</keyword>
<evidence type="ECO:0000256" key="5">
    <source>
        <dbReference type="HAMAP-Rule" id="MF_01326"/>
    </source>
</evidence>
<evidence type="ECO:0000256" key="1">
    <source>
        <dbReference type="ARBA" id="ARBA00010618"/>
    </source>
</evidence>
<dbReference type="GO" id="GO:1990904">
    <property type="term" value="C:ribonucleoprotein complex"/>
    <property type="evidence" value="ECO:0007669"/>
    <property type="project" value="UniProtKB-KW"/>
</dbReference>